<dbReference type="Pfam" id="PF00394">
    <property type="entry name" value="Cu-oxidase"/>
    <property type="match status" value="1"/>
</dbReference>
<evidence type="ECO:0000256" key="3">
    <source>
        <dbReference type="ARBA" id="ARBA00023002"/>
    </source>
</evidence>
<evidence type="ECO:0000256" key="2">
    <source>
        <dbReference type="ARBA" id="ARBA00022723"/>
    </source>
</evidence>
<dbReference type="PROSITE" id="PS00080">
    <property type="entry name" value="MULTICOPPER_OXIDASE2"/>
    <property type="match status" value="1"/>
</dbReference>
<dbReference type="Pfam" id="PF07732">
    <property type="entry name" value="Cu-oxidase_3"/>
    <property type="match status" value="1"/>
</dbReference>
<keyword evidence="6" id="KW-0732">Signal</keyword>
<dbReference type="Pfam" id="PF07731">
    <property type="entry name" value="Cu-oxidase_2"/>
    <property type="match status" value="1"/>
</dbReference>
<keyword evidence="4" id="KW-0186">Copper</keyword>
<evidence type="ECO:0000259" key="9">
    <source>
        <dbReference type="Pfam" id="PF07732"/>
    </source>
</evidence>
<organism evidence="10 11">
    <name type="scientific">Aspergillus brasiliensis</name>
    <dbReference type="NCBI Taxonomy" id="319629"/>
    <lineage>
        <taxon>Eukaryota</taxon>
        <taxon>Fungi</taxon>
        <taxon>Dikarya</taxon>
        <taxon>Ascomycota</taxon>
        <taxon>Pezizomycotina</taxon>
        <taxon>Eurotiomycetes</taxon>
        <taxon>Eurotiomycetidae</taxon>
        <taxon>Eurotiales</taxon>
        <taxon>Aspergillaceae</taxon>
        <taxon>Aspergillus</taxon>
        <taxon>Aspergillus subgen. Circumdati</taxon>
    </lineage>
</organism>
<dbReference type="PANTHER" id="PTHR11709:SF145">
    <property type="entry name" value="LCC1"/>
    <property type="match status" value="1"/>
</dbReference>
<sequence>MFGVLPVWVVLTGLATALSQNKTNGQSKWGTLSSPILPKFLGQDQNDDTPPWGNTWPGGDPPNTGVTRHYNFSVTRAYKAPDGYNKSVILINDQFPGPLIEANWGDMVEVTVTNNIDTLDEGVTLHWHGLTMKKSPWYDGVPGLSQCPIAPGTSFTYKFQADQFGSSWYHSHYSAQYNDGLYGPMVIYGPVQSDIGDYDYDLGPVLLSDYLHDNYYDVLVQGFKQPPVIVGFDNNLINGKGQYDCNATASGSADCLPGAGLSQFRFHSGKSHRLRLVNAGSLANQKFSIDNHEMTVFANDFVPVEPYTTDVITLGPGQRTDVIVHANGSAHDLVWMRSEIDTACLFDTITYDTALAAVYYEAASTSETPNTTSRATWESNNCRNDPLHQTIPYYAMTPPATPATVETVTITLGYNETGYVVFFVDGSSFRSDYNDPILLGTHANVSQVYPAERNIYDFGSHNSSVRMVLVNTYIMQHPIHLHGHNFWVLAEGTGTWDGTTIVNPSNPQRRDTHILQPGTVDEPSYIVLEWMQNNPGVWPMHCHMSNHASAGLVISILEHPEQFANMSIPNTLSQTCRSWDDFSNTNFVNEIDSGV</sequence>
<dbReference type="InterPro" id="IPR001117">
    <property type="entry name" value="Cu-oxidase_2nd"/>
</dbReference>
<keyword evidence="2" id="KW-0479">Metal-binding</keyword>
<dbReference type="InterPro" id="IPR002355">
    <property type="entry name" value="Cu_oxidase_Cu_BS"/>
</dbReference>
<evidence type="ECO:0000256" key="1">
    <source>
        <dbReference type="ARBA" id="ARBA00010609"/>
    </source>
</evidence>
<evidence type="ECO:0000313" key="11">
    <source>
        <dbReference type="Proteomes" id="UP001143548"/>
    </source>
</evidence>
<dbReference type="InterPro" id="IPR008972">
    <property type="entry name" value="Cupredoxin"/>
</dbReference>
<dbReference type="FunFam" id="2.60.40.420:FF:000021">
    <property type="entry name" value="Extracellular dihydrogeodin oxidase/laccase"/>
    <property type="match status" value="1"/>
</dbReference>
<dbReference type="InterPro" id="IPR033138">
    <property type="entry name" value="Cu_oxidase_CS"/>
</dbReference>
<dbReference type="CDD" id="cd13901">
    <property type="entry name" value="CuRO_3_MaLCC_like"/>
    <property type="match status" value="1"/>
</dbReference>
<reference evidence="10" key="1">
    <citation type="submission" date="2022-07" db="EMBL/GenBank/DDBJ databases">
        <title>Taxonomy of Aspergillus series Nigri: significant species reduction supported by multi-species coalescent approaches.</title>
        <authorList>
            <person name="Bian C."/>
            <person name="Kusuya Y."/>
            <person name="Sklenar F."/>
            <person name="D'hooge E."/>
            <person name="Yaguchi T."/>
            <person name="Takahashi H."/>
            <person name="Hubka V."/>
        </authorList>
    </citation>
    <scope>NUCLEOTIDE SEQUENCE</scope>
    <source>
        <strain evidence="10">CBS 733.88</strain>
    </source>
</reference>
<dbReference type="Gene3D" id="2.60.40.420">
    <property type="entry name" value="Cupredoxins - blue copper proteins"/>
    <property type="match status" value="3"/>
</dbReference>
<evidence type="ECO:0000256" key="6">
    <source>
        <dbReference type="SAM" id="SignalP"/>
    </source>
</evidence>
<protein>
    <recommendedName>
        <fullName evidence="12">Multicopper oxidase</fullName>
    </recommendedName>
</protein>
<feature type="region of interest" description="Disordered" evidence="5">
    <location>
        <begin position="42"/>
        <end position="63"/>
    </location>
</feature>
<dbReference type="GO" id="GO:0016491">
    <property type="term" value="F:oxidoreductase activity"/>
    <property type="evidence" value="ECO:0007669"/>
    <property type="project" value="UniProtKB-KW"/>
</dbReference>
<accession>A0A9W6DK55</accession>
<dbReference type="Proteomes" id="UP001143548">
    <property type="component" value="Unassembled WGS sequence"/>
</dbReference>
<dbReference type="SUPFAM" id="SSF49503">
    <property type="entry name" value="Cupredoxins"/>
    <property type="match status" value="3"/>
</dbReference>
<evidence type="ECO:0000256" key="4">
    <source>
        <dbReference type="ARBA" id="ARBA00023008"/>
    </source>
</evidence>
<evidence type="ECO:0008006" key="12">
    <source>
        <dbReference type="Google" id="ProtNLM"/>
    </source>
</evidence>
<dbReference type="InterPro" id="IPR045087">
    <property type="entry name" value="Cu-oxidase_fam"/>
</dbReference>
<feature type="domain" description="Plastocyanin-like" evidence="8">
    <location>
        <begin position="447"/>
        <end position="561"/>
    </location>
</feature>
<keyword evidence="3" id="KW-0560">Oxidoreductase</keyword>
<dbReference type="InterPro" id="IPR011707">
    <property type="entry name" value="Cu-oxidase-like_N"/>
</dbReference>
<evidence type="ECO:0000259" key="8">
    <source>
        <dbReference type="Pfam" id="PF07731"/>
    </source>
</evidence>
<proteinExistence type="inferred from homology"/>
<dbReference type="PROSITE" id="PS00079">
    <property type="entry name" value="MULTICOPPER_OXIDASE1"/>
    <property type="match status" value="1"/>
</dbReference>
<evidence type="ECO:0000313" key="10">
    <source>
        <dbReference type="EMBL" id="GKZ20254.1"/>
    </source>
</evidence>
<evidence type="ECO:0000259" key="7">
    <source>
        <dbReference type="Pfam" id="PF00394"/>
    </source>
</evidence>
<dbReference type="GO" id="GO:0005507">
    <property type="term" value="F:copper ion binding"/>
    <property type="evidence" value="ECO:0007669"/>
    <property type="project" value="InterPro"/>
</dbReference>
<feature type="chain" id="PRO_5040976588" description="Multicopper oxidase" evidence="6">
    <location>
        <begin position="20"/>
        <end position="595"/>
    </location>
</feature>
<feature type="domain" description="Plastocyanin-like" evidence="9">
    <location>
        <begin position="75"/>
        <end position="190"/>
    </location>
</feature>
<dbReference type="AlphaFoldDB" id="A0A9W6DK55"/>
<evidence type="ECO:0000256" key="5">
    <source>
        <dbReference type="SAM" id="MobiDB-lite"/>
    </source>
</evidence>
<dbReference type="EMBL" id="BROQ01000027">
    <property type="protein sequence ID" value="GKZ20254.1"/>
    <property type="molecule type" value="Genomic_DNA"/>
</dbReference>
<feature type="signal peptide" evidence="6">
    <location>
        <begin position="1"/>
        <end position="19"/>
    </location>
</feature>
<comment type="similarity">
    <text evidence="1">Belongs to the multicopper oxidase family.</text>
</comment>
<dbReference type="InterPro" id="IPR011706">
    <property type="entry name" value="Cu-oxidase_C"/>
</dbReference>
<comment type="caution">
    <text evidence="10">The sequence shown here is derived from an EMBL/GenBank/DDBJ whole genome shotgun (WGS) entry which is preliminary data.</text>
</comment>
<dbReference type="CDD" id="cd13854">
    <property type="entry name" value="CuRO_1_MaLCC_like"/>
    <property type="match status" value="1"/>
</dbReference>
<feature type="domain" description="Plastocyanin-like" evidence="7">
    <location>
        <begin position="204"/>
        <end position="338"/>
    </location>
</feature>
<name>A0A9W6DK55_9EURO</name>
<dbReference type="PANTHER" id="PTHR11709">
    <property type="entry name" value="MULTI-COPPER OXIDASE"/>
    <property type="match status" value="1"/>
</dbReference>
<gene>
    <name evidence="10" type="ORF">AbraCBS73388_005522</name>
</gene>